<evidence type="ECO:0000313" key="2">
    <source>
        <dbReference type="Proteomes" id="UP001335729"/>
    </source>
</evidence>
<dbReference type="SUPFAM" id="SSF54909">
    <property type="entry name" value="Dimeric alpha+beta barrel"/>
    <property type="match status" value="1"/>
</dbReference>
<comment type="caution">
    <text evidence="1">The sequence shown here is derived from an EMBL/GenBank/DDBJ whole genome shotgun (WGS) entry which is preliminary data.</text>
</comment>
<dbReference type="InterPro" id="IPR011008">
    <property type="entry name" value="Dimeric_a/b-barrel"/>
</dbReference>
<proteinExistence type="predicted"/>
<dbReference type="InterPro" id="IPR008000">
    <property type="entry name" value="Rham/fucose_mutarotase"/>
</dbReference>
<accession>A0ABU7MT02</accession>
<gene>
    <name evidence="1" type="ORF">V1Y59_10255</name>
</gene>
<dbReference type="RefSeq" id="WP_330504829.1">
    <property type="nucleotide sequence ID" value="NZ_JAZDUE010000007.1"/>
</dbReference>
<keyword evidence="2" id="KW-1185">Reference proteome</keyword>
<reference evidence="1 2" key="1">
    <citation type="submission" date="2024-01" db="EMBL/GenBank/DDBJ databases">
        <title>Draft genome sequence of Gordonia sp. PKS22-38.</title>
        <authorList>
            <person name="Suphannarot A."/>
            <person name="Mingma R."/>
        </authorList>
    </citation>
    <scope>NUCLEOTIDE SEQUENCE [LARGE SCALE GENOMIC DNA]</scope>
    <source>
        <strain evidence="1 2">PKS22-38</strain>
    </source>
</reference>
<dbReference type="Proteomes" id="UP001335729">
    <property type="component" value="Unassembled WGS sequence"/>
</dbReference>
<protein>
    <submittedName>
        <fullName evidence="1">L-rhamnose mutarotase</fullName>
    </submittedName>
</protein>
<evidence type="ECO:0000313" key="1">
    <source>
        <dbReference type="EMBL" id="MEE4023460.1"/>
    </source>
</evidence>
<dbReference type="PANTHER" id="PTHR34389:SF2">
    <property type="entry name" value="L-RHAMNOSE MUTAROTASE"/>
    <property type="match status" value="1"/>
</dbReference>
<dbReference type="Pfam" id="PF05336">
    <property type="entry name" value="rhaM"/>
    <property type="match status" value="1"/>
</dbReference>
<sequence length="125" mass="14395">MSATAGTHTDTQRVCFVMHLKPERVDDYLDAHTTVWPEMLDALRESGWRNYSLFLREDDSMIVGYLETDDFEQAAKAMEATDINARWQAHMSQYFLPARTSDPSTDDGANPDTVRSELIEYFHLD</sequence>
<organism evidence="1 2">
    <name type="scientific">Gordonia prachuapensis</name>
    <dbReference type="NCBI Taxonomy" id="3115651"/>
    <lineage>
        <taxon>Bacteria</taxon>
        <taxon>Bacillati</taxon>
        <taxon>Actinomycetota</taxon>
        <taxon>Actinomycetes</taxon>
        <taxon>Mycobacteriales</taxon>
        <taxon>Gordoniaceae</taxon>
        <taxon>Gordonia</taxon>
    </lineage>
</organism>
<dbReference type="Gene3D" id="3.30.70.100">
    <property type="match status" value="1"/>
</dbReference>
<name>A0ABU7MT02_9ACTN</name>
<dbReference type="PANTHER" id="PTHR34389">
    <property type="entry name" value="L-RHAMNOSE MUTAROTASE"/>
    <property type="match status" value="1"/>
</dbReference>
<dbReference type="EMBL" id="JAZDUE010000007">
    <property type="protein sequence ID" value="MEE4023460.1"/>
    <property type="molecule type" value="Genomic_DNA"/>
</dbReference>